<dbReference type="Gene3D" id="1.10.1740.10">
    <property type="match status" value="1"/>
</dbReference>
<sequence length="170" mass="20216">MSKGQHNICHSKTFETLYNQFSKDLRRFIFYKTQDLDQAEDILQDTFVKLWDNCGKVSFDKVKSYLYTVANNTFLNHVKHNKVVQKHQQDLVNYKTNESPEFIMLEKEFMLKLETTINKLPPKQKEVFLMNRIEKKTYKEIASQLDISVKAVEKRMHLALLVIRREIGNI</sequence>
<dbReference type="NCBIfam" id="TIGR02937">
    <property type="entry name" value="sigma70-ECF"/>
    <property type="match status" value="1"/>
</dbReference>
<accession>A0ABT0HDX9</accession>
<evidence type="ECO:0000256" key="1">
    <source>
        <dbReference type="ARBA" id="ARBA00010641"/>
    </source>
</evidence>
<keyword evidence="2" id="KW-0805">Transcription regulation</keyword>
<dbReference type="InterPro" id="IPR036388">
    <property type="entry name" value="WH-like_DNA-bd_sf"/>
</dbReference>
<dbReference type="InterPro" id="IPR013249">
    <property type="entry name" value="RNA_pol_sigma70_r4_t2"/>
</dbReference>
<dbReference type="InterPro" id="IPR039425">
    <property type="entry name" value="RNA_pol_sigma-70-like"/>
</dbReference>
<evidence type="ECO:0000256" key="2">
    <source>
        <dbReference type="ARBA" id="ARBA00023015"/>
    </source>
</evidence>
<dbReference type="InterPro" id="IPR014284">
    <property type="entry name" value="RNA_pol_sigma-70_dom"/>
</dbReference>
<comment type="caution">
    <text evidence="7">The sequence shown here is derived from an EMBL/GenBank/DDBJ whole genome shotgun (WGS) entry which is preliminary data.</text>
</comment>
<dbReference type="EMBL" id="JALPQF010000019">
    <property type="protein sequence ID" value="MCK8482032.1"/>
    <property type="molecule type" value="Genomic_DNA"/>
</dbReference>
<evidence type="ECO:0000256" key="4">
    <source>
        <dbReference type="ARBA" id="ARBA00023163"/>
    </source>
</evidence>
<evidence type="ECO:0000259" key="6">
    <source>
        <dbReference type="Pfam" id="PF08281"/>
    </source>
</evidence>
<dbReference type="InterPro" id="IPR007627">
    <property type="entry name" value="RNA_pol_sigma70_r2"/>
</dbReference>
<dbReference type="Proteomes" id="UP001203687">
    <property type="component" value="Unassembled WGS sequence"/>
</dbReference>
<proteinExistence type="inferred from homology"/>
<dbReference type="Pfam" id="PF08281">
    <property type="entry name" value="Sigma70_r4_2"/>
    <property type="match status" value="1"/>
</dbReference>
<feature type="domain" description="RNA polymerase sigma factor 70 region 4 type 2" evidence="6">
    <location>
        <begin position="112"/>
        <end position="160"/>
    </location>
</feature>
<dbReference type="SUPFAM" id="SSF88946">
    <property type="entry name" value="Sigma2 domain of RNA polymerase sigma factors"/>
    <property type="match status" value="1"/>
</dbReference>
<reference evidence="7" key="1">
    <citation type="submission" date="2022-04" db="EMBL/GenBank/DDBJ databases">
        <authorList>
            <person name="Ren T."/>
        </authorList>
    </citation>
    <scope>NUCLEOTIDE SEQUENCE</scope>
    <source>
        <strain evidence="7">F63249</strain>
    </source>
</reference>
<evidence type="ECO:0000259" key="5">
    <source>
        <dbReference type="Pfam" id="PF04542"/>
    </source>
</evidence>
<evidence type="ECO:0000313" key="7">
    <source>
        <dbReference type="EMBL" id="MCK8482032.1"/>
    </source>
</evidence>
<evidence type="ECO:0000313" key="8">
    <source>
        <dbReference type="Proteomes" id="UP001203687"/>
    </source>
</evidence>
<feature type="domain" description="RNA polymerase sigma-70 region 2" evidence="5">
    <location>
        <begin position="17"/>
        <end position="82"/>
    </location>
</feature>
<dbReference type="NCBIfam" id="TIGR02985">
    <property type="entry name" value="Sig70_bacteroi1"/>
    <property type="match status" value="1"/>
</dbReference>
<dbReference type="Gene3D" id="1.10.10.10">
    <property type="entry name" value="Winged helix-like DNA-binding domain superfamily/Winged helix DNA-binding domain"/>
    <property type="match status" value="1"/>
</dbReference>
<name>A0ABT0HDX9_9FLAO</name>
<dbReference type="InterPro" id="IPR013324">
    <property type="entry name" value="RNA_pol_sigma_r3/r4-like"/>
</dbReference>
<dbReference type="SUPFAM" id="SSF88659">
    <property type="entry name" value="Sigma3 and sigma4 domains of RNA polymerase sigma factors"/>
    <property type="match status" value="1"/>
</dbReference>
<keyword evidence="3" id="KW-0731">Sigma factor</keyword>
<dbReference type="PANTHER" id="PTHR43133:SF46">
    <property type="entry name" value="RNA POLYMERASE SIGMA-70 FACTOR ECF SUBFAMILY"/>
    <property type="match status" value="1"/>
</dbReference>
<dbReference type="RefSeq" id="WP_248413778.1">
    <property type="nucleotide sequence ID" value="NZ_JALPQF010000019.1"/>
</dbReference>
<dbReference type="Pfam" id="PF04542">
    <property type="entry name" value="Sigma70_r2"/>
    <property type="match status" value="1"/>
</dbReference>
<gene>
    <name evidence="7" type="ORF">MUY34_15460</name>
</gene>
<dbReference type="PANTHER" id="PTHR43133">
    <property type="entry name" value="RNA POLYMERASE ECF-TYPE SIGMA FACTO"/>
    <property type="match status" value="1"/>
</dbReference>
<keyword evidence="8" id="KW-1185">Reference proteome</keyword>
<protein>
    <submittedName>
        <fullName evidence="7">RNA polymerase sigma-70 factor</fullName>
    </submittedName>
</protein>
<dbReference type="CDD" id="cd06171">
    <property type="entry name" value="Sigma70_r4"/>
    <property type="match status" value="1"/>
</dbReference>
<evidence type="ECO:0000256" key="3">
    <source>
        <dbReference type="ARBA" id="ARBA00023082"/>
    </source>
</evidence>
<organism evidence="7 8">
    <name type="scientific">Psychroserpens algicola</name>
    <dbReference type="NCBI Taxonomy" id="1719034"/>
    <lineage>
        <taxon>Bacteria</taxon>
        <taxon>Pseudomonadati</taxon>
        <taxon>Bacteroidota</taxon>
        <taxon>Flavobacteriia</taxon>
        <taxon>Flavobacteriales</taxon>
        <taxon>Flavobacteriaceae</taxon>
        <taxon>Psychroserpens</taxon>
    </lineage>
</organism>
<keyword evidence="4" id="KW-0804">Transcription</keyword>
<dbReference type="InterPro" id="IPR014327">
    <property type="entry name" value="RNA_pol_sigma70_bacteroid"/>
</dbReference>
<dbReference type="InterPro" id="IPR013325">
    <property type="entry name" value="RNA_pol_sigma_r2"/>
</dbReference>
<comment type="similarity">
    <text evidence="1">Belongs to the sigma-70 factor family. ECF subfamily.</text>
</comment>